<protein>
    <recommendedName>
        <fullName evidence="1">DUF6969 domain-containing protein</fullName>
    </recommendedName>
</protein>
<dbReference type="OrthoDB" id="6115415at2"/>
<dbReference type="eggNOG" id="ENOG502ZCN0">
    <property type="taxonomic scope" value="Bacteria"/>
</dbReference>
<dbReference type="Pfam" id="PF22308">
    <property type="entry name" value="DUF6969"/>
    <property type="match status" value="1"/>
</dbReference>
<reference evidence="2 3" key="1">
    <citation type="submission" date="2014-04" db="EMBL/GenBank/DDBJ databases">
        <title>A comprehensive comparison of genomes of Erythrobacter spp. strains.</title>
        <authorList>
            <person name="Zheng Q."/>
        </authorList>
    </citation>
    <scope>NUCLEOTIDE SEQUENCE [LARGE SCALE GENOMIC DNA]</scope>
    <source>
        <strain evidence="2 3">DSM 6997</strain>
    </source>
</reference>
<keyword evidence="3" id="KW-1185">Reference proteome</keyword>
<organism evidence="2 3">
    <name type="scientific">Erythrobacter longus</name>
    <dbReference type="NCBI Taxonomy" id="1044"/>
    <lineage>
        <taxon>Bacteria</taxon>
        <taxon>Pseudomonadati</taxon>
        <taxon>Pseudomonadota</taxon>
        <taxon>Alphaproteobacteria</taxon>
        <taxon>Sphingomonadales</taxon>
        <taxon>Erythrobacteraceae</taxon>
        <taxon>Erythrobacter/Porphyrobacter group</taxon>
        <taxon>Erythrobacter</taxon>
    </lineage>
</organism>
<accession>A0A074MGB2</accession>
<name>A0A074MGB2_ERYLO</name>
<dbReference type="EMBL" id="JMIW01000001">
    <property type="protein sequence ID" value="KEO91855.1"/>
    <property type="molecule type" value="Genomic_DNA"/>
</dbReference>
<evidence type="ECO:0000313" key="3">
    <source>
        <dbReference type="Proteomes" id="UP000027647"/>
    </source>
</evidence>
<dbReference type="Proteomes" id="UP000027647">
    <property type="component" value="Unassembled WGS sequence"/>
</dbReference>
<gene>
    <name evidence="2" type="ORF">EH31_04050</name>
</gene>
<proteinExistence type="predicted"/>
<evidence type="ECO:0000313" key="2">
    <source>
        <dbReference type="EMBL" id="KEO91855.1"/>
    </source>
</evidence>
<comment type="caution">
    <text evidence="2">The sequence shown here is derived from an EMBL/GenBank/DDBJ whole genome shotgun (WGS) entry which is preliminary data.</text>
</comment>
<dbReference type="AlphaFoldDB" id="A0A074MGB2"/>
<dbReference type="STRING" id="1044.EH31_04050"/>
<dbReference type="RefSeq" id="WP_034958210.1">
    <property type="nucleotide sequence ID" value="NZ_JMIW01000001.1"/>
</dbReference>
<dbReference type="InterPro" id="IPR054242">
    <property type="entry name" value="DUF6969"/>
</dbReference>
<feature type="domain" description="DUF6969" evidence="1">
    <location>
        <begin position="15"/>
        <end position="216"/>
    </location>
</feature>
<sequence length="228" mass="26286">MTTDTKIKKPMTPEQAAHTVIETITQMAQEQKPLMLRVVPEDGATFWTHYPKNDARDKYCKSRWYYHVHAAGSRDEGEHGHFHLFLHRTQLPEGLEPKVWPPQGEDARAHVTHLIGLSIDTNGIPRAWFTVNRFVTNEFLYPADVMIEHLPDFDVDHTNQDDLVNRFVTAMVALYREEIAKLLRERDTRHEQLVAEFGDDAYNKESGVEVLSQIPIDLDAKLSSLDLE</sequence>
<evidence type="ECO:0000259" key="1">
    <source>
        <dbReference type="Pfam" id="PF22308"/>
    </source>
</evidence>